<evidence type="ECO:0000259" key="7">
    <source>
        <dbReference type="PROSITE" id="PS50969"/>
    </source>
</evidence>
<reference evidence="8" key="2">
    <citation type="submission" date="2021-04" db="EMBL/GenBank/DDBJ databases">
        <authorList>
            <person name="Podell S."/>
        </authorList>
    </citation>
    <scope>NUCLEOTIDE SEQUENCE</scope>
    <source>
        <strain evidence="8">Hildebrandi</strain>
    </source>
</reference>
<dbReference type="Pfam" id="PF03031">
    <property type="entry name" value="NIF"/>
    <property type="match status" value="1"/>
</dbReference>
<sequence>MAQWDANRLYRQQRLSLVLDLDHTLVHATSDVRARSYLGHNTNNNNNNNTSAAGVRTIRLPLHEGTTDPLQLQQPSNHHDIQQQQQQQWARHYVKFRPHVNELLRGIESTYEVSVYTAGTKQYAEEVTMVLCRSLVGSSRDWDDIKRLRYQVQVLQMAQQQQQQI</sequence>
<dbReference type="InterPro" id="IPR004274">
    <property type="entry name" value="FCP1_dom"/>
</dbReference>
<evidence type="ECO:0000313" key="9">
    <source>
        <dbReference type="Proteomes" id="UP000693970"/>
    </source>
</evidence>
<keyword evidence="9" id="KW-1185">Reference proteome</keyword>
<evidence type="ECO:0000313" key="8">
    <source>
        <dbReference type="EMBL" id="KAG7337679.1"/>
    </source>
</evidence>
<name>A0A9K3PA45_9STRA</name>
<dbReference type="OrthoDB" id="45680at2759"/>
<keyword evidence="4" id="KW-0539">Nucleus</keyword>
<dbReference type="GO" id="GO:0005634">
    <property type="term" value="C:nucleus"/>
    <property type="evidence" value="ECO:0007669"/>
    <property type="project" value="UniProtKB-SubCell"/>
</dbReference>
<keyword evidence="3" id="KW-0378">Hydrolase</keyword>
<dbReference type="PROSITE" id="PS50969">
    <property type="entry name" value="FCP1"/>
    <property type="match status" value="1"/>
</dbReference>
<dbReference type="InterPro" id="IPR039189">
    <property type="entry name" value="Fcp1"/>
</dbReference>
<organism evidence="8 9">
    <name type="scientific">Nitzschia inconspicua</name>
    <dbReference type="NCBI Taxonomy" id="303405"/>
    <lineage>
        <taxon>Eukaryota</taxon>
        <taxon>Sar</taxon>
        <taxon>Stramenopiles</taxon>
        <taxon>Ochrophyta</taxon>
        <taxon>Bacillariophyta</taxon>
        <taxon>Bacillariophyceae</taxon>
        <taxon>Bacillariophycidae</taxon>
        <taxon>Bacillariales</taxon>
        <taxon>Bacillariaceae</taxon>
        <taxon>Nitzschia</taxon>
    </lineage>
</organism>
<evidence type="ECO:0000256" key="6">
    <source>
        <dbReference type="ARBA" id="ARBA00048336"/>
    </source>
</evidence>
<evidence type="ECO:0000256" key="5">
    <source>
        <dbReference type="ARBA" id="ARBA00047761"/>
    </source>
</evidence>
<comment type="subcellular location">
    <subcellularLocation>
        <location evidence="1">Nucleus</location>
    </subcellularLocation>
</comment>
<dbReference type="PANTHER" id="PTHR23081:SF36">
    <property type="entry name" value="RNA POLYMERASE II SUBUNIT A C-TERMINAL DOMAIN PHOSPHATASE"/>
    <property type="match status" value="1"/>
</dbReference>
<feature type="domain" description="FCP1 homology" evidence="7">
    <location>
        <begin position="10"/>
        <end position="165"/>
    </location>
</feature>
<protein>
    <recommendedName>
        <fullName evidence="2">protein-serine/threonine phosphatase</fullName>
        <ecNumber evidence="2">3.1.3.16</ecNumber>
    </recommendedName>
</protein>
<dbReference type="PANTHER" id="PTHR23081">
    <property type="entry name" value="RNA POLYMERASE II CTD PHOSPHATASE"/>
    <property type="match status" value="1"/>
</dbReference>
<dbReference type="GO" id="GO:0008420">
    <property type="term" value="F:RNA polymerase II CTD heptapeptide repeat phosphatase activity"/>
    <property type="evidence" value="ECO:0007669"/>
    <property type="project" value="InterPro"/>
</dbReference>
<reference evidence="8" key="1">
    <citation type="journal article" date="2021" name="Sci. Rep.">
        <title>Diploid genomic architecture of Nitzschia inconspicua, an elite biomass production diatom.</title>
        <authorList>
            <person name="Oliver A."/>
            <person name="Podell S."/>
            <person name="Pinowska A."/>
            <person name="Traller J.C."/>
            <person name="Smith S.R."/>
            <person name="McClure R."/>
            <person name="Beliaev A."/>
            <person name="Bohutskyi P."/>
            <person name="Hill E.A."/>
            <person name="Rabines A."/>
            <person name="Zheng H."/>
            <person name="Allen L.Z."/>
            <person name="Kuo A."/>
            <person name="Grigoriev I.V."/>
            <person name="Allen A.E."/>
            <person name="Hazlebeck D."/>
            <person name="Allen E.E."/>
        </authorList>
    </citation>
    <scope>NUCLEOTIDE SEQUENCE</scope>
    <source>
        <strain evidence="8">Hildebrandi</strain>
    </source>
</reference>
<evidence type="ECO:0000256" key="2">
    <source>
        <dbReference type="ARBA" id="ARBA00013081"/>
    </source>
</evidence>
<dbReference type="AlphaFoldDB" id="A0A9K3PA45"/>
<accession>A0A9K3PA45</accession>
<comment type="catalytic activity">
    <reaction evidence="5">
        <text>O-phospho-L-seryl-[protein] + H2O = L-seryl-[protein] + phosphate</text>
        <dbReference type="Rhea" id="RHEA:20629"/>
        <dbReference type="Rhea" id="RHEA-COMP:9863"/>
        <dbReference type="Rhea" id="RHEA-COMP:11604"/>
        <dbReference type="ChEBI" id="CHEBI:15377"/>
        <dbReference type="ChEBI" id="CHEBI:29999"/>
        <dbReference type="ChEBI" id="CHEBI:43474"/>
        <dbReference type="ChEBI" id="CHEBI:83421"/>
        <dbReference type="EC" id="3.1.3.16"/>
    </reaction>
</comment>
<evidence type="ECO:0000256" key="3">
    <source>
        <dbReference type="ARBA" id="ARBA00022801"/>
    </source>
</evidence>
<comment type="catalytic activity">
    <reaction evidence="6">
        <text>O-phospho-L-threonyl-[protein] + H2O = L-threonyl-[protein] + phosphate</text>
        <dbReference type="Rhea" id="RHEA:47004"/>
        <dbReference type="Rhea" id="RHEA-COMP:11060"/>
        <dbReference type="Rhea" id="RHEA-COMP:11605"/>
        <dbReference type="ChEBI" id="CHEBI:15377"/>
        <dbReference type="ChEBI" id="CHEBI:30013"/>
        <dbReference type="ChEBI" id="CHEBI:43474"/>
        <dbReference type="ChEBI" id="CHEBI:61977"/>
        <dbReference type="EC" id="3.1.3.16"/>
    </reaction>
</comment>
<dbReference type="SMART" id="SM00577">
    <property type="entry name" value="CPDc"/>
    <property type="match status" value="1"/>
</dbReference>
<evidence type="ECO:0000256" key="4">
    <source>
        <dbReference type="ARBA" id="ARBA00023242"/>
    </source>
</evidence>
<dbReference type="Proteomes" id="UP000693970">
    <property type="component" value="Unassembled WGS sequence"/>
</dbReference>
<comment type="caution">
    <text evidence="8">The sequence shown here is derived from an EMBL/GenBank/DDBJ whole genome shotgun (WGS) entry which is preliminary data.</text>
</comment>
<evidence type="ECO:0000256" key="1">
    <source>
        <dbReference type="ARBA" id="ARBA00004123"/>
    </source>
</evidence>
<proteinExistence type="predicted"/>
<dbReference type="EC" id="3.1.3.16" evidence="2"/>
<gene>
    <name evidence="8" type="ORF">IV203_037019</name>
</gene>
<dbReference type="EMBL" id="JAGRRH010000077">
    <property type="protein sequence ID" value="KAG7337679.1"/>
    <property type="molecule type" value="Genomic_DNA"/>
</dbReference>